<evidence type="ECO:0000256" key="13">
    <source>
        <dbReference type="HAMAP-Rule" id="MF_00130"/>
    </source>
</evidence>
<comment type="similarity">
    <text evidence="11 13">Belongs to the RecU family.</text>
</comment>
<keyword evidence="16" id="KW-1185">Reference proteome</keyword>
<feature type="binding site" evidence="13">
    <location>
        <position position="88"/>
    </location>
    <ligand>
        <name>Mg(2+)</name>
        <dbReference type="ChEBI" id="CHEBI:18420"/>
    </ligand>
</feature>
<dbReference type="HAMAP" id="MF_00130">
    <property type="entry name" value="RecU"/>
    <property type="match status" value="1"/>
</dbReference>
<dbReference type="InterPro" id="IPR004612">
    <property type="entry name" value="Resolv_RecU"/>
</dbReference>
<dbReference type="AlphaFoldDB" id="A0A7G9T4U6"/>
<dbReference type="RefSeq" id="WP_187528956.1">
    <property type="nucleotide sequence ID" value="NZ_CP060724.1"/>
</dbReference>
<evidence type="ECO:0000256" key="7">
    <source>
        <dbReference type="ARBA" id="ARBA00022801"/>
    </source>
</evidence>
<dbReference type="Gene3D" id="3.40.1350.10">
    <property type="match status" value="1"/>
</dbReference>
<dbReference type="InterPro" id="IPR011856">
    <property type="entry name" value="tRNA_endonuc-like_dom_sf"/>
</dbReference>
<dbReference type="GO" id="GO:0008821">
    <property type="term" value="F:crossover junction DNA endonuclease activity"/>
    <property type="evidence" value="ECO:0007669"/>
    <property type="project" value="UniProtKB-EC"/>
</dbReference>
<keyword evidence="3 13" id="KW-0540">Nuclease</keyword>
<evidence type="ECO:0000256" key="1">
    <source>
        <dbReference type="ARBA" id="ARBA00004496"/>
    </source>
</evidence>
<evidence type="ECO:0000256" key="2">
    <source>
        <dbReference type="ARBA" id="ARBA00022490"/>
    </source>
</evidence>
<dbReference type="PIRSF" id="PIRSF037785">
    <property type="entry name" value="RecU"/>
    <property type="match status" value="1"/>
</dbReference>
<gene>
    <name evidence="13 15" type="primary">recU</name>
    <name evidence="15" type="ORF">H9L19_07040</name>
</gene>
<dbReference type="EMBL" id="CP060724">
    <property type="protein sequence ID" value="QNN75121.1"/>
    <property type="molecule type" value="Genomic_DNA"/>
</dbReference>
<keyword evidence="5 13" id="KW-0255">Endonuclease</keyword>
<dbReference type="NCBIfam" id="NF002581">
    <property type="entry name" value="PRK02234.1-2"/>
    <property type="match status" value="1"/>
</dbReference>
<dbReference type="KEGG" id="wdi:H9L19_07040"/>
<evidence type="ECO:0000256" key="3">
    <source>
        <dbReference type="ARBA" id="ARBA00022722"/>
    </source>
</evidence>
<feature type="binding site" evidence="13">
    <location>
        <position position="86"/>
    </location>
    <ligand>
        <name>Mg(2+)</name>
        <dbReference type="ChEBI" id="CHEBI:18420"/>
    </ligand>
</feature>
<keyword evidence="8 13" id="KW-0460">Magnesium</keyword>
<evidence type="ECO:0000256" key="11">
    <source>
        <dbReference type="ARBA" id="ARBA00023447"/>
    </source>
</evidence>
<dbReference type="SUPFAM" id="SSF52980">
    <property type="entry name" value="Restriction endonuclease-like"/>
    <property type="match status" value="1"/>
</dbReference>
<keyword evidence="9 13" id="KW-0233">DNA recombination</keyword>
<sequence>MTINYPNGRQFVPPENVTSLQQNLTVSQSNRGMSLERELNQANSYYRTHGLANIHKKPTPIQIVNVNYPKRSAAKITEAYFRQASTTDYNGIYQGKYIDFDAKETNQTTSFPLQNVHSHQVKHLAEIVKLGGVAFLIIRFTRLREDFVLPASILIDYWHNQADGRKSIPYQIIATHGKKIPNAINLTLPYLKAVDELIKEQNI</sequence>
<dbReference type="CDD" id="cd22354">
    <property type="entry name" value="RecU-like"/>
    <property type="match status" value="1"/>
</dbReference>
<accession>A0A7G9T4U6</accession>
<dbReference type="GO" id="GO:0006281">
    <property type="term" value="P:DNA repair"/>
    <property type="evidence" value="ECO:0007669"/>
    <property type="project" value="UniProtKB-UniRule"/>
</dbReference>
<evidence type="ECO:0000313" key="16">
    <source>
        <dbReference type="Proteomes" id="UP000515800"/>
    </source>
</evidence>
<evidence type="ECO:0000256" key="8">
    <source>
        <dbReference type="ARBA" id="ARBA00022842"/>
    </source>
</evidence>
<proteinExistence type="inferred from homology"/>
<keyword evidence="4 13" id="KW-0479">Metal-binding</keyword>
<evidence type="ECO:0000256" key="5">
    <source>
        <dbReference type="ARBA" id="ARBA00022759"/>
    </source>
</evidence>
<evidence type="ECO:0000256" key="12">
    <source>
        <dbReference type="ARBA" id="ARBA00029523"/>
    </source>
</evidence>
<dbReference type="EC" id="3.1.21.10" evidence="13 14"/>
<evidence type="ECO:0000256" key="10">
    <source>
        <dbReference type="ARBA" id="ARBA00023204"/>
    </source>
</evidence>
<dbReference type="GO" id="GO:0005737">
    <property type="term" value="C:cytoplasm"/>
    <property type="evidence" value="ECO:0007669"/>
    <property type="project" value="UniProtKB-SubCell"/>
</dbReference>
<dbReference type="Pfam" id="PF03838">
    <property type="entry name" value="RecU"/>
    <property type="match status" value="1"/>
</dbReference>
<dbReference type="Proteomes" id="UP000515800">
    <property type="component" value="Chromosome"/>
</dbReference>
<dbReference type="GO" id="GO:0007059">
    <property type="term" value="P:chromosome segregation"/>
    <property type="evidence" value="ECO:0007669"/>
    <property type="project" value="UniProtKB-UniRule"/>
</dbReference>
<dbReference type="GO" id="GO:0000287">
    <property type="term" value="F:magnesium ion binding"/>
    <property type="evidence" value="ECO:0007669"/>
    <property type="project" value="UniProtKB-UniRule"/>
</dbReference>
<keyword evidence="7 13" id="KW-0378">Hydrolase</keyword>
<dbReference type="GO" id="GO:0006310">
    <property type="term" value="P:DNA recombination"/>
    <property type="evidence" value="ECO:0007669"/>
    <property type="project" value="UniProtKB-UniRule"/>
</dbReference>
<feature type="binding site" evidence="13">
    <location>
        <position position="120"/>
    </location>
    <ligand>
        <name>Mg(2+)</name>
        <dbReference type="ChEBI" id="CHEBI:18420"/>
    </ligand>
</feature>
<dbReference type="GO" id="GO:0003676">
    <property type="term" value="F:nucleic acid binding"/>
    <property type="evidence" value="ECO:0007669"/>
    <property type="project" value="InterPro"/>
</dbReference>
<evidence type="ECO:0000256" key="6">
    <source>
        <dbReference type="ARBA" id="ARBA00022763"/>
    </source>
</evidence>
<comment type="cofactor">
    <cofactor evidence="13">
        <name>Mg(2+)</name>
        <dbReference type="ChEBI" id="CHEBI:18420"/>
    </cofactor>
    <text evidence="13">Binds 1 Mg(2+) ion per subunit.</text>
</comment>
<keyword evidence="10 13" id="KW-0234">DNA repair</keyword>
<organism evidence="15 16">
    <name type="scientific">Weissella diestrammenae</name>
    <dbReference type="NCBI Taxonomy" id="1162633"/>
    <lineage>
        <taxon>Bacteria</taxon>
        <taxon>Bacillati</taxon>
        <taxon>Bacillota</taxon>
        <taxon>Bacilli</taxon>
        <taxon>Lactobacillales</taxon>
        <taxon>Lactobacillaceae</taxon>
        <taxon>Weissella</taxon>
    </lineage>
</organism>
<comment type="catalytic activity">
    <reaction evidence="13">
        <text>Endonucleolytic cleavage at a junction such as a reciprocal single-stranded crossover between two homologous DNA duplexes (Holliday junction).</text>
        <dbReference type="EC" id="3.1.21.10"/>
    </reaction>
</comment>
<keyword evidence="6 13" id="KW-0227">DNA damage</keyword>
<comment type="function">
    <text evidence="13">Endonuclease that resolves Holliday junction intermediates in genetic recombination. Cleaves mobile four-strand junctions by introducing symmetrical nicks in paired strands. Promotes annealing of linear ssDNA with homologous dsDNA. Required for DNA repair, homologous recombination and chromosome segregation.</text>
</comment>
<comment type="subcellular location">
    <subcellularLocation>
        <location evidence="1 13">Cytoplasm</location>
    </subcellularLocation>
</comment>
<keyword evidence="2 13" id="KW-0963">Cytoplasm</keyword>
<evidence type="ECO:0000256" key="9">
    <source>
        <dbReference type="ARBA" id="ARBA00023172"/>
    </source>
</evidence>
<name>A0A7G9T4U6_9LACO</name>
<protein>
    <recommendedName>
        <fullName evidence="12 13">Holliday junction resolvase RecU</fullName>
        <ecNumber evidence="13 14">3.1.21.10</ecNumber>
    </recommendedName>
    <alternativeName>
        <fullName evidence="13">Recombination protein U homolog</fullName>
    </alternativeName>
</protein>
<dbReference type="NCBIfam" id="TIGR00648">
    <property type="entry name" value="recU"/>
    <property type="match status" value="1"/>
</dbReference>
<reference evidence="15 16" key="1">
    <citation type="submission" date="2020-08" db="EMBL/GenBank/DDBJ databases">
        <title>Genome sequence of Weissella diestrammenae KACC 16890T.</title>
        <authorList>
            <person name="Hyun D.-W."/>
            <person name="Bae J.-W."/>
        </authorList>
    </citation>
    <scope>NUCLEOTIDE SEQUENCE [LARGE SCALE GENOMIC DNA]</scope>
    <source>
        <strain evidence="15 16">KACC 16890</strain>
    </source>
</reference>
<evidence type="ECO:0000256" key="4">
    <source>
        <dbReference type="ARBA" id="ARBA00022723"/>
    </source>
</evidence>
<feature type="site" description="Transition state stabilizer" evidence="13">
    <location>
        <position position="103"/>
    </location>
</feature>
<evidence type="ECO:0000313" key="15">
    <source>
        <dbReference type="EMBL" id="QNN75121.1"/>
    </source>
</evidence>
<evidence type="ECO:0000256" key="14">
    <source>
        <dbReference type="NCBIfam" id="TIGR00648"/>
    </source>
</evidence>
<dbReference type="InterPro" id="IPR011335">
    <property type="entry name" value="Restrct_endonuc-II-like"/>
</dbReference>
<feature type="binding site" evidence="13">
    <location>
        <position position="101"/>
    </location>
    <ligand>
        <name>Mg(2+)</name>
        <dbReference type="ChEBI" id="CHEBI:18420"/>
    </ligand>
</feature>
<dbReference type="NCBIfam" id="NF002584">
    <property type="entry name" value="PRK02234.1-5"/>
    <property type="match status" value="1"/>
</dbReference>